<gene>
    <name evidence="1" type="ORF">LWI29_001115</name>
</gene>
<reference evidence="1" key="1">
    <citation type="journal article" date="2022" name="Plant J.">
        <title>Strategies of tolerance reflected in two North American maple genomes.</title>
        <authorList>
            <person name="McEvoy S.L."/>
            <person name="Sezen U.U."/>
            <person name="Trouern-Trend A."/>
            <person name="McMahon S.M."/>
            <person name="Schaberg P.G."/>
            <person name="Yang J."/>
            <person name="Wegrzyn J.L."/>
            <person name="Swenson N.G."/>
        </authorList>
    </citation>
    <scope>NUCLEOTIDE SEQUENCE</scope>
    <source>
        <strain evidence="1">NS2018</strain>
    </source>
</reference>
<accession>A0AA39RKV8</accession>
<proteinExistence type="predicted"/>
<sequence length="69" mass="7261">MCSLASSTSCNVNSNINISTSSSLSLSSSQRQQHASVVSGRLLIPSQPYIVDLGSISDAQSSFPYIHNS</sequence>
<evidence type="ECO:0000313" key="2">
    <source>
        <dbReference type="Proteomes" id="UP001168877"/>
    </source>
</evidence>
<keyword evidence="2" id="KW-1185">Reference proteome</keyword>
<dbReference type="EMBL" id="JAUESC010000386">
    <property type="protein sequence ID" value="KAK0575467.1"/>
    <property type="molecule type" value="Genomic_DNA"/>
</dbReference>
<evidence type="ECO:0000313" key="1">
    <source>
        <dbReference type="EMBL" id="KAK0575467.1"/>
    </source>
</evidence>
<comment type="caution">
    <text evidence="1">The sequence shown here is derived from an EMBL/GenBank/DDBJ whole genome shotgun (WGS) entry which is preliminary data.</text>
</comment>
<protein>
    <submittedName>
        <fullName evidence="1">Uncharacterized protein</fullName>
    </submittedName>
</protein>
<dbReference type="Proteomes" id="UP001168877">
    <property type="component" value="Unassembled WGS sequence"/>
</dbReference>
<reference evidence="1" key="2">
    <citation type="submission" date="2023-06" db="EMBL/GenBank/DDBJ databases">
        <authorList>
            <person name="Swenson N.G."/>
            <person name="Wegrzyn J.L."/>
            <person name="Mcevoy S.L."/>
        </authorList>
    </citation>
    <scope>NUCLEOTIDE SEQUENCE</scope>
    <source>
        <strain evidence="1">NS2018</strain>
        <tissue evidence="1">Leaf</tissue>
    </source>
</reference>
<dbReference type="AlphaFoldDB" id="A0AA39RKV8"/>
<name>A0AA39RKV8_ACESA</name>
<organism evidence="1 2">
    <name type="scientific">Acer saccharum</name>
    <name type="common">Sugar maple</name>
    <dbReference type="NCBI Taxonomy" id="4024"/>
    <lineage>
        <taxon>Eukaryota</taxon>
        <taxon>Viridiplantae</taxon>
        <taxon>Streptophyta</taxon>
        <taxon>Embryophyta</taxon>
        <taxon>Tracheophyta</taxon>
        <taxon>Spermatophyta</taxon>
        <taxon>Magnoliopsida</taxon>
        <taxon>eudicotyledons</taxon>
        <taxon>Gunneridae</taxon>
        <taxon>Pentapetalae</taxon>
        <taxon>rosids</taxon>
        <taxon>malvids</taxon>
        <taxon>Sapindales</taxon>
        <taxon>Sapindaceae</taxon>
        <taxon>Hippocastanoideae</taxon>
        <taxon>Acereae</taxon>
        <taxon>Acer</taxon>
    </lineage>
</organism>